<feature type="active site" description="Proton donor" evidence="8">
    <location>
        <position position="386"/>
    </location>
</feature>
<dbReference type="SUPFAM" id="SSF51445">
    <property type="entry name" value="(Trans)glycosidases"/>
    <property type="match status" value="1"/>
</dbReference>
<evidence type="ECO:0000256" key="2">
    <source>
        <dbReference type="ARBA" id="ARBA00006285"/>
    </source>
</evidence>
<dbReference type="InterPro" id="IPR025705">
    <property type="entry name" value="Beta_hexosaminidase_sua/sub"/>
</dbReference>
<feature type="domain" description="Beta-hexosaminidase eukaryotic type N-terminal" evidence="11">
    <location>
        <begin position="22"/>
        <end position="200"/>
    </location>
</feature>
<dbReference type="Pfam" id="PF14845">
    <property type="entry name" value="Glycohydro_20b2"/>
    <property type="match status" value="1"/>
</dbReference>
<dbReference type="GeneID" id="20352701"/>
<dbReference type="InterPro" id="IPR017853">
    <property type="entry name" value="GH"/>
</dbReference>
<dbReference type="PIRSF" id="PIRSF001093">
    <property type="entry name" value="B-hxosamndse_ab_euk"/>
    <property type="match status" value="1"/>
</dbReference>
<evidence type="ECO:0000256" key="9">
    <source>
        <dbReference type="SAM" id="SignalP"/>
    </source>
</evidence>
<dbReference type="Proteomes" id="UP000006039">
    <property type="component" value="Unassembled WGS sequence"/>
</dbReference>
<dbReference type="PANTHER" id="PTHR22600:SF58">
    <property type="entry name" value="BETA-HEXOSAMINIDASE"/>
    <property type="match status" value="1"/>
</dbReference>
<dbReference type="EC" id="3.2.1.52" evidence="7"/>
<evidence type="ECO:0000259" key="11">
    <source>
        <dbReference type="Pfam" id="PF14845"/>
    </source>
</evidence>
<protein>
    <recommendedName>
        <fullName evidence="7">Beta-hexosaminidase</fullName>
        <ecNumber evidence="7">3.2.1.52</ecNumber>
    </recommendedName>
</protein>
<dbReference type="GO" id="GO:0016020">
    <property type="term" value="C:membrane"/>
    <property type="evidence" value="ECO:0007669"/>
    <property type="project" value="TreeGrafter"/>
</dbReference>
<evidence type="ECO:0000256" key="6">
    <source>
        <dbReference type="ARBA" id="ARBA00023295"/>
    </source>
</evidence>
<keyword evidence="14" id="KW-1185">Reference proteome</keyword>
<reference evidence="12" key="2">
    <citation type="submission" date="2010-07" db="EMBL/GenBank/DDBJ databases">
        <authorList>
            <consortium name="The Broad Institute Genome Sequencing Platform"/>
            <consortium name="Broad Institute Genome Sequencing Center for Infectious Disease"/>
            <person name="Ma L.-J."/>
            <person name="Dead R."/>
            <person name="Young S."/>
            <person name="Zeng Q."/>
            <person name="Koehrsen M."/>
            <person name="Alvarado L."/>
            <person name="Berlin A."/>
            <person name="Chapman S.B."/>
            <person name="Chen Z."/>
            <person name="Freedman E."/>
            <person name="Gellesch M."/>
            <person name="Goldberg J."/>
            <person name="Griggs A."/>
            <person name="Gujja S."/>
            <person name="Heilman E.R."/>
            <person name="Heiman D."/>
            <person name="Hepburn T."/>
            <person name="Howarth C."/>
            <person name="Jen D."/>
            <person name="Larson L."/>
            <person name="Mehta T."/>
            <person name="Neiman D."/>
            <person name="Pearson M."/>
            <person name="Roberts A."/>
            <person name="Saif S."/>
            <person name="Shea T."/>
            <person name="Shenoy N."/>
            <person name="Sisk P."/>
            <person name="Stolte C."/>
            <person name="Sykes S."/>
            <person name="Walk T."/>
            <person name="White J."/>
            <person name="Yandava C."/>
            <person name="Haas B."/>
            <person name="Nusbaum C."/>
            <person name="Birren B."/>
        </authorList>
    </citation>
    <scope>NUCLEOTIDE SEQUENCE</scope>
    <source>
        <strain evidence="12">R3-111a-1</strain>
    </source>
</reference>
<reference evidence="13" key="4">
    <citation type="journal article" date="2015" name="G3 (Bethesda)">
        <title>Genome sequences of three phytopathogenic species of the Magnaporthaceae family of fungi.</title>
        <authorList>
            <person name="Okagaki L.H."/>
            <person name="Nunes C.C."/>
            <person name="Sailsbery J."/>
            <person name="Clay B."/>
            <person name="Brown D."/>
            <person name="John T."/>
            <person name="Oh Y."/>
            <person name="Young N."/>
            <person name="Fitzgerald M."/>
            <person name="Haas B.J."/>
            <person name="Zeng Q."/>
            <person name="Young S."/>
            <person name="Adiconis X."/>
            <person name="Fan L."/>
            <person name="Levin J.Z."/>
            <person name="Mitchell T.K."/>
            <person name="Okubara P.A."/>
            <person name="Farman M.L."/>
            <person name="Kohn L.M."/>
            <person name="Birren B."/>
            <person name="Ma L.-J."/>
            <person name="Dean R.A."/>
        </authorList>
    </citation>
    <scope>NUCLEOTIDE SEQUENCE</scope>
    <source>
        <strain evidence="13">R3-111a-1</strain>
    </source>
</reference>
<dbReference type="eggNOG" id="KOG2499">
    <property type="taxonomic scope" value="Eukaryota"/>
</dbReference>
<dbReference type="PROSITE" id="PS51257">
    <property type="entry name" value="PROKAR_LIPOPROTEIN"/>
    <property type="match status" value="1"/>
</dbReference>
<dbReference type="InterPro" id="IPR029018">
    <property type="entry name" value="Hex-like_dom2"/>
</dbReference>
<dbReference type="EMBL" id="GL385402">
    <property type="protein sequence ID" value="EJT70070.1"/>
    <property type="molecule type" value="Genomic_DNA"/>
</dbReference>
<evidence type="ECO:0000256" key="1">
    <source>
        <dbReference type="ARBA" id="ARBA00001231"/>
    </source>
</evidence>
<evidence type="ECO:0000259" key="10">
    <source>
        <dbReference type="Pfam" id="PF00728"/>
    </source>
</evidence>
<accession>J3PFG8</accession>
<dbReference type="AlphaFoldDB" id="J3PFG8"/>
<evidence type="ECO:0000256" key="7">
    <source>
        <dbReference type="PIRNR" id="PIRNR001093"/>
    </source>
</evidence>
<feature type="chain" id="PRO_5015095292" description="Beta-hexosaminidase" evidence="9">
    <location>
        <begin position="22"/>
        <end position="616"/>
    </location>
</feature>
<evidence type="ECO:0000313" key="12">
    <source>
        <dbReference type="EMBL" id="EJT70070.1"/>
    </source>
</evidence>
<keyword evidence="4 7" id="KW-0378">Hydrolase</keyword>
<dbReference type="VEuPathDB" id="FungiDB:GGTG_12243"/>
<dbReference type="EnsemblFungi" id="EJT70070">
    <property type="protein sequence ID" value="EJT70070"/>
    <property type="gene ID" value="GGTG_12243"/>
</dbReference>
<dbReference type="PANTHER" id="PTHR22600">
    <property type="entry name" value="BETA-HEXOSAMINIDASE"/>
    <property type="match status" value="1"/>
</dbReference>
<dbReference type="Gene3D" id="3.20.20.80">
    <property type="entry name" value="Glycosidases"/>
    <property type="match status" value="1"/>
</dbReference>
<evidence type="ECO:0000256" key="5">
    <source>
        <dbReference type="ARBA" id="ARBA00023180"/>
    </source>
</evidence>
<dbReference type="PRINTS" id="PR00738">
    <property type="entry name" value="GLHYDRLASE20"/>
</dbReference>
<feature type="signal peptide" evidence="9">
    <location>
        <begin position="1"/>
        <end position="21"/>
    </location>
</feature>
<dbReference type="Pfam" id="PF00728">
    <property type="entry name" value="Glyco_hydro_20"/>
    <property type="match status" value="1"/>
</dbReference>
<sequence length="616" mass="69092">MLLPRGLPSLLFLVSCESVTALWPAPQSYSKGNTSLFLNPNIEVTYNGGPVCWQSYPSASSHPRYGDACGDEGELGAKEAIKIQVPYTYGYVPTSIDSKQIVQGGVSRALDAVFQNGIVPWKLRPKNRLNEFEPPLEGVRETVKSLAITQTAPDQKSAFKPLAGEVDESYNLTVSKCGAAKLTAVSSVGVLRGLETFSQLFYRHSSMSAWYTPYAPISIQDAPKFQHRGILLDTARQWYPVENILRTIDAMSWNKMNRLHIHVTDSQSWPLDLPSMPEVAREGAHRSDLIYTAEDVRRINEYGVQRGVEVILEIDMPSHIGSLSHSHPELVVAYAEWPYYYWCAQPPCGALKLNDSRVDEFLGKMFDDILPRVEPYTAYFHTGGDELNANDSMLDENIRSNRSEVLQPLLQKFFNVQHDRVRKHGLTPMVWEEIPLEWNVTLGKDVVVQTWLGSTKKLVEKGIKLIDSNYNFWYLDCGRGQWLNFANGAAFDQFYPFNDWCGPTKSWRLMYSYDPAAGLTAEQAKLVLGGEVAVWSETIDPVTVDGIIWPRASAAGEVLWSGRIDPATGQNRSQMDAIPRLAEIRERMVARGVGASPLTQLWCTQTNARECQHPVP</sequence>
<keyword evidence="3 9" id="KW-0732">Signal</keyword>
<dbReference type="OrthoDB" id="428480at2759"/>
<name>J3PFG8_GAET3</name>
<organism evidence="12">
    <name type="scientific">Gaeumannomyces tritici (strain R3-111a-1)</name>
    <name type="common">Wheat and barley take-all root rot fungus</name>
    <name type="synonym">Gaeumannomyces graminis var. tritici</name>
    <dbReference type="NCBI Taxonomy" id="644352"/>
    <lineage>
        <taxon>Eukaryota</taxon>
        <taxon>Fungi</taxon>
        <taxon>Dikarya</taxon>
        <taxon>Ascomycota</taxon>
        <taxon>Pezizomycotina</taxon>
        <taxon>Sordariomycetes</taxon>
        <taxon>Sordariomycetidae</taxon>
        <taxon>Magnaporthales</taxon>
        <taxon>Magnaporthaceae</taxon>
        <taxon>Gaeumannomyces</taxon>
    </lineage>
</organism>
<dbReference type="SUPFAM" id="SSF55545">
    <property type="entry name" value="beta-N-acetylhexosaminidase-like domain"/>
    <property type="match status" value="1"/>
</dbReference>
<dbReference type="InterPro" id="IPR015883">
    <property type="entry name" value="Glyco_hydro_20_cat"/>
</dbReference>
<reference evidence="12" key="3">
    <citation type="submission" date="2010-09" db="EMBL/GenBank/DDBJ databases">
        <title>Annotation of Gaeumannomyces graminis var. tritici R3-111a-1.</title>
        <authorList>
            <consortium name="The Broad Institute Genome Sequencing Platform"/>
            <person name="Ma L.-J."/>
            <person name="Dead R."/>
            <person name="Young S.K."/>
            <person name="Zeng Q."/>
            <person name="Gargeya S."/>
            <person name="Fitzgerald M."/>
            <person name="Haas B."/>
            <person name="Abouelleil A."/>
            <person name="Alvarado L."/>
            <person name="Arachchi H.M."/>
            <person name="Berlin A."/>
            <person name="Brown A."/>
            <person name="Chapman S.B."/>
            <person name="Chen Z."/>
            <person name="Dunbar C."/>
            <person name="Freedman E."/>
            <person name="Gearin G."/>
            <person name="Gellesch M."/>
            <person name="Goldberg J."/>
            <person name="Griggs A."/>
            <person name="Gujja S."/>
            <person name="Heiman D."/>
            <person name="Howarth C."/>
            <person name="Larson L."/>
            <person name="Lui A."/>
            <person name="MacDonald P.J.P."/>
            <person name="Mehta T."/>
            <person name="Montmayeur A."/>
            <person name="Murphy C."/>
            <person name="Neiman D."/>
            <person name="Pearson M."/>
            <person name="Priest M."/>
            <person name="Roberts A."/>
            <person name="Saif S."/>
            <person name="Shea T."/>
            <person name="Shenoy N."/>
            <person name="Sisk P."/>
            <person name="Stolte C."/>
            <person name="Sykes S."/>
            <person name="Yandava C."/>
            <person name="Wortman J."/>
            <person name="Nusbaum C."/>
            <person name="Birren B."/>
        </authorList>
    </citation>
    <scope>NUCLEOTIDE SEQUENCE</scope>
    <source>
        <strain evidence="12">R3-111a-1</strain>
    </source>
</reference>
<evidence type="ECO:0000313" key="13">
    <source>
        <dbReference type="EnsemblFungi" id="EJT70070"/>
    </source>
</evidence>
<evidence type="ECO:0000313" key="14">
    <source>
        <dbReference type="Proteomes" id="UP000006039"/>
    </source>
</evidence>
<comment type="catalytic activity">
    <reaction evidence="1 7">
        <text>Hydrolysis of terminal non-reducing N-acetyl-D-hexosamine residues in N-acetyl-beta-D-hexosaminides.</text>
        <dbReference type="EC" id="3.2.1.52"/>
    </reaction>
</comment>
<dbReference type="GO" id="GO:0030203">
    <property type="term" value="P:glycosaminoglycan metabolic process"/>
    <property type="evidence" value="ECO:0007669"/>
    <property type="project" value="TreeGrafter"/>
</dbReference>
<dbReference type="FunFam" id="3.20.20.80:FF:000063">
    <property type="entry name" value="Beta-hexosaminidase"/>
    <property type="match status" value="1"/>
</dbReference>
<gene>
    <name evidence="13" type="primary">20352701</name>
    <name evidence="12" type="ORF">GGTG_12243</name>
</gene>
<dbReference type="HOGENOM" id="CLU_007082_0_2_1"/>
<evidence type="ECO:0000256" key="3">
    <source>
        <dbReference type="ARBA" id="ARBA00022729"/>
    </source>
</evidence>
<dbReference type="GO" id="GO:0005975">
    <property type="term" value="P:carbohydrate metabolic process"/>
    <property type="evidence" value="ECO:0007669"/>
    <property type="project" value="InterPro"/>
</dbReference>
<comment type="similarity">
    <text evidence="2 7">Belongs to the glycosyl hydrolase 20 family.</text>
</comment>
<dbReference type="InterPro" id="IPR029019">
    <property type="entry name" value="HEX_eukaryotic_N"/>
</dbReference>
<dbReference type="Gene3D" id="3.30.379.10">
    <property type="entry name" value="Chitobiase/beta-hexosaminidase domain 2-like"/>
    <property type="match status" value="1"/>
</dbReference>
<evidence type="ECO:0000256" key="4">
    <source>
        <dbReference type="ARBA" id="ARBA00022801"/>
    </source>
</evidence>
<proteinExistence type="inferred from homology"/>
<dbReference type="RefSeq" id="XP_009228404.1">
    <property type="nucleotide sequence ID" value="XM_009230140.1"/>
</dbReference>
<keyword evidence="6 7" id="KW-0326">Glycosidase</keyword>
<keyword evidence="5" id="KW-0325">Glycoprotein</keyword>
<dbReference type="STRING" id="644352.J3PFG8"/>
<dbReference type="GO" id="GO:0016231">
    <property type="term" value="F:beta-N-acetylglucosaminidase activity"/>
    <property type="evidence" value="ECO:0007669"/>
    <property type="project" value="TreeGrafter"/>
</dbReference>
<reference evidence="13" key="5">
    <citation type="submission" date="2018-04" db="UniProtKB">
        <authorList>
            <consortium name="EnsemblFungi"/>
        </authorList>
    </citation>
    <scope>IDENTIFICATION</scope>
    <source>
        <strain evidence="13">R3-111a-1</strain>
    </source>
</reference>
<evidence type="ECO:0000256" key="8">
    <source>
        <dbReference type="PIRSR" id="PIRSR001093-1"/>
    </source>
</evidence>
<dbReference type="CDD" id="cd06562">
    <property type="entry name" value="GH20_HexA_HexB-like"/>
    <property type="match status" value="1"/>
</dbReference>
<feature type="domain" description="Glycoside hydrolase family 20 catalytic" evidence="10">
    <location>
        <begin position="225"/>
        <end position="562"/>
    </location>
</feature>
<reference evidence="14" key="1">
    <citation type="submission" date="2010-07" db="EMBL/GenBank/DDBJ databases">
        <title>The genome sequence of Gaeumannomyces graminis var. tritici strain R3-111a-1.</title>
        <authorList>
            <consortium name="The Broad Institute Genome Sequencing Platform"/>
            <person name="Ma L.-J."/>
            <person name="Dead R."/>
            <person name="Young S."/>
            <person name="Zeng Q."/>
            <person name="Koehrsen M."/>
            <person name="Alvarado L."/>
            <person name="Berlin A."/>
            <person name="Chapman S.B."/>
            <person name="Chen Z."/>
            <person name="Freedman E."/>
            <person name="Gellesch M."/>
            <person name="Goldberg J."/>
            <person name="Griggs A."/>
            <person name="Gujja S."/>
            <person name="Heilman E.R."/>
            <person name="Heiman D."/>
            <person name="Hepburn T."/>
            <person name="Howarth C."/>
            <person name="Jen D."/>
            <person name="Larson L."/>
            <person name="Mehta T."/>
            <person name="Neiman D."/>
            <person name="Pearson M."/>
            <person name="Roberts A."/>
            <person name="Saif S."/>
            <person name="Shea T."/>
            <person name="Shenoy N."/>
            <person name="Sisk P."/>
            <person name="Stolte C."/>
            <person name="Sykes S."/>
            <person name="Walk T."/>
            <person name="White J."/>
            <person name="Yandava C."/>
            <person name="Haas B."/>
            <person name="Nusbaum C."/>
            <person name="Birren B."/>
        </authorList>
    </citation>
    <scope>NUCLEOTIDE SEQUENCE [LARGE SCALE GENOMIC DNA]</scope>
    <source>
        <strain evidence="14">R3-111a-1</strain>
    </source>
</reference>